<evidence type="ECO:0000313" key="3">
    <source>
        <dbReference type="Proteomes" id="UP000319908"/>
    </source>
</evidence>
<proteinExistence type="predicted"/>
<gene>
    <name evidence="2" type="ORF">Poly21_17320</name>
</gene>
<evidence type="ECO:0000313" key="2">
    <source>
        <dbReference type="EMBL" id="TWU19558.1"/>
    </source>
</evidence>
<feature type="transmembrane region" description="Helical" evidence="1">
    <location>
        <begin position="34"/>
        <end position="57"/>
    </location>
</feature>
<dbReference type="RefSeq" id="WP_146406341.1">
    <property type="nucleotide sequence ID" value="NZ_SJPU01000001.1"/>
</dbReference>
<name>A0A5C6C5X4_9BACT</name>
<feature type="transmembrane region" description="Helical" evidence="1">
    <location>
        <begin position="7"/>
        <end position="28"/>
    </location>
</feature>
<reference evidence="2 3" key="1">
    <citation type="journal article" date="2020" name="Antonie Van Leeuwenhoek">
        <title>Rhodopirellula heiligendammensis sp. nov., Rhodopirellula pilleata sp. nov., and Rhodopirellula solitaria sp. nov. isolated from natural or artificial marine surfaces in Northern Germany and California, USA, and emended description of the genus Rhodopirellula.</title>
        <authorList>
            <person name="Kallscheuer N."/>
            <person name="Wiegand S."/>
            <person name="Jogler M."/>
            <person name="Boedeker C."/>
            <person name="Peeters S.H."/>
            <person name="Rast P."/>
            <person name="Heuer A."/>
            <person name="Jetten M.S.M."/>
            <person name="Rohde M."/>
            <person name="Jogler C."/>
        </authorList>
    </citation>
    <scope>NUCLEOTIDE SEQUENCE [LARGE SCALE GENOMIC DNA]</scope>
    <source>
        <strain evidence="2 3">Poly21</strain>
    </source>
</reference>
<keyword evidence="1" id="KW-0472">Membrane</keyword>
<keyword evidence="1" id="KW-0812">Transmembrane</keyword>
<keyword evidence="3" id="KW-1185">Reference proteome</keyword>
<sequence>MLRALETLAWFYLFTGLTLLAAANIAAGPIEPGLGIQIVILWPIWLVMGIVFILAAAGAP</sequence>
<comment type="caution">
    <text evidence="2">The sequence shown here is derived from an EMBL/GenBank/DDBJ whole genome shotgun (WGS) entry which is preliminary data.</text>
</comment>
<accession>A0A5C6C5X4</accession>
<dbReference type="Proteomes" id="UP000319908">
    <property type="component" value="Unassembled WGS sequence"/>
</dbReference>
<dbReference type="EMBL" id="SJPU01000001">
    <property type="protein sequence ID" value="TWU19558.1"/>
    <property type="molecule type" value="Genomic_DNA"/>
</dbReference>
<organism evidence="2 3">
    <name type="scientific">Allorhodopirellula heiligendammensis</name>
    <dbReference type="NCBI Taxonomy" id="2714739"/>
    <lineage>
        <taxon>Bacteria</taxon>
        <taxon>Pseudomonadati</taxon>
        <taxon>Planctomycetota</taxon>
        <taxon>Planctomycetia</taxon>
        <taxon>Pirellulales</taxon>
        <taxon>Pirellulaceae</taxon>
        <taxon>Allorhodopirellula</taxon>
    </lineage>
</organism>
<protein>
    <submittedName>
        <fullName evidence="2">Uncharacterized protein</fullName>
    </submittedName>
</protein>
<keyword evidence="1" id="KW-1133">Transmembrane helix</keyword>
<dbReference type="AlphaFoldDB" id="A0A5C6C5X4"/>
<evidence type="ECO:0000256" key="1">
    <source>
        <dbReference type="SAM" id="Phobius"/>
    </source>
</evidence>